<accession>A0A7Y9XVG7</accession>
<comment type="caution">
    <text evidence="2">The sequence shown here is derived from an EMBL/GenBank/DDBJ whole genome shotgun (WGS) entry which is preliminary data.</text>
</comment>
<sequence length="203" mass="23568">MSQSLEAQLRLVLDRQEIERVLMTYCRAIDRCDLELLKTVYHPEATDDHGSFSGNAHEFAEFIIPTLRQVILDGIHTVTHCLIDVDGDFATSEAYYWAYQRCHGGEEAVVPYFGEDYAARVKEQGLIDNFHDYYCGGRYIDLFERRNGEWKILRRKITNEWNDIRPCMRITDQGGVADFNLPGRRDRQDPVYLNTIPAREAAE</sequence>
<protein>
    <recommendedName>
        <fullName evidence="1">SnoaL-like domain-containing protein</fullName>
    </recommendedName>
</protein>
<dbReference type="Proteomes" id="UP000522081">
    <property type="component" value="Unassembled WGS sequence"/>
</dbReference>
<keyword evidence="3" id="KW-1185">Reference proteome</keyword>
<evidence type="ECO:0000313" key="2">
    <source>
        <dbReference type="EMBL" id="NYH94013.1"/>
    </source>
</evidence>
<gene>
    <name evidence="2" type="ORF">FHS75_000318</name>
</gene>
<feature type="domain" description="SnoaL-like" evidence="1">
    <location>
        <begin position="12"/>
        <end position="156"/>
    </location>
</feature>
<proteinExistence type="predicted"/>
<dbReference type="EMBL" id="JACBZF010000001">
    <property type="protein sequence ID" value="NYH94013.1"/>
    <property type="molecule type" value="Genomic_DNA"/>
</dbReference>
<reference evidence="2 3" key="1">
    <citation type="submission" date="2020-07" db="EMBL/GenBank/DDBJ databases">
        <title>Genomic Encyclopedia of Type Strains, Phase IV (KMG-IV): sequencing the most valuable type-strain genomes for metagenomic binning, comparative biology and taxonomic classification.</title>
        <authorList>
            <person name="Goeker M."/>
        </authorList>
    </citation>
    <scope>NUCLEOTIDE SEQUENCE [LARGE SCALE GENOMIC DNA]</scope>
    <source>
        <strain evidence="2 3">DSM 29043</strain>
    </source>
</reference>
<organism evidence="2 3">
    <name type="scientific">Novosphingobium marinum</name>
    <dbReference type="NCBI Taxonomy" id="1514948"/>
    <lineage>
        <taxon>Bacteria</taxon>
        <taxon>Pseudomonadati</taxon>
        <taxon>Pseudomonadota</taxon>
        <taxon>Alphaproteobacteria</taxon>
        <taxon>Sphingomonadales</taxon>
        <taxon>Sphingomonadaceae</taxon>
        <taxon>Novosphingobium</taxon>
    </lineage>
</organism>
<name>A0A7Y9XVG7_9SPHN</name>
<dbReference type="SUPFAM" id="SSF54427">
    <property type="entry name" value="NTF2-like"/>
    <property type="match status" value="1"/>
</dbReference>
<evidence type="ECO:0000313" key="3">
    <source>
        <dbReference type="Proteomes" id="UP000522081"/>
    </source>
</evidence>
<dbReference type="InterPro" id="IPR037401">
    <property type="entry name" value="SnoaL-like"/>
</dbReference>
<dbReference type="Pfam" id="PF13577">
    <property type="entry name" value="SnoaL_4"/>
    <property type="match status" value="1"/>
</dbReference>
<dbReference type="AlphaFoldDB" id="A0A7Y9XVG7"/>
<dbReference type="RefSeq" id="WP_179405970.1">
    <property type="nucleotide sequence ID" value="NZ_BMGF01000001.1"/>
</dbReference>
<dbReference type="InterPro" id="IPR032710">
    <property type="entry name" value="NTF2-like_dom_sf"/>
</dbReference>
<evidence type="ECO:0000259" key="1">
    <source>
        <dbReference type="Pfam" id="PF13577"/>
    </source>
</evidence>
<dbReference type="Gene3D" id="3.10.450.50">
    <property type="match status" value="1"/>
</dbReference>